<dbReference type="Gene3D" id="3.40.1190.20">
    <property type="match status" value="1"/>
</dbReference>
<feature type="binding site" evidence="6">
    <location>
        <position position="40"/>
    </location>
    <ligand>
        <name>(6S)-NADPHX</name>
        <dbReference type="ChEBI" id="CHEBI:64076"/>
    </ligand>
</feature>
<dbReference type="GO" id="GO:0110051">
    <property type="term" value="P:metabolite repair"/>
    <property type="evidence" value="ECO:0007669"/>
    <property type="project" value="TreeGrafter"/>
</dbReference>
<dbReference type="PANTHER" id="PTHR12592:SF0">
    <property type="entry name" value="ATP-DEPENDENT (S)-NAD(P)H-HYDRATE DEHYDRATASE"/>
    <property type="match status" value="1"/>
</dbReference>
<dbReference type="PROSITE" id="PS01050">
    <property type="entry name" value="YJEF_C_2"/>
    <property type="match status" value="1"/>
</dbReference>
<comment type="caution">
    <text evidence="8">The sequence shown here is derived from an EMBL/GenBank/DDBJ whole genome shotgun (WGS) entry which is preliminary data.</text>
</comment>
<feature type="binding site" evidence="6">
    <location>
        <position position="101"/>
    </location>
    <ligand>
        <name>(6S)-NADPHX</name>
        <dbReference type="ChEBI" id="CHEBI:64076"/>
    </ligand>
</feature>
<comment type="similarity">
    <text evidence="6">Belongs to the NnrD/CARKD family.</text>
</comment>
<dbReference type="HOGENOM" id="CLU_024853_2_1_9"/>
<dbReference type="EC" id="4.2.1.136" evidence="6"/>
<evidence type="ECO:0000256" key="5">
    <source>
        <dbReference type="ARBA" id="ARBA00023239"/>
    </source>
</evidence>
<dbReference type="CDD" id="cd01171">
    <property type="entry name" value="YXKO-related"/>
    <property type="match status" value="1"/>
</dbReference>
<dbReference type="PANTHER" id="PTHR12592">
    <property type="entry name" value="ATP-DEPENDENT (S)-NAD(P)H-HYDRATE DEHYDRATASE FAMILY MEMBER"/>
    <property type="match status" value="1"/>
</dbReference>
<dbReference type="InterPro" id="IPR017953">
    <property type="entry name" value="Carbohydrate_kinase_pred_CS"/>
</dbReference>
<dbReference type="eggNOG" id="COG0063">
    <property type="taxonomic scope" value="Bacteria"/>
</dbReference>
<dbReference type="InterPro" id="IPR029056">
    <property type="entry name" value="Ribokinase-like"/>
</dbReference>
<feature type="binding site" evidence="6">
    <location>
        <position position="216"/>
    </location>
    <ligand>
        <name>(6S)-NADPHX</name>
        <dbReference type="ChEBI" id="CHEBI:64076"/>
    </ligand>
</feature>
<dbReference type="GO" id="GO:0052856">
    <property type="term" value="F:NAD(P)HX epimerase activity"/>
    <property type="evidence" value="ECO:0007669"/>
    <property type="project" value="TreeGrafter"/>
</dbReference>
<comment type="subunit">
    <text evidence="6">Homotetramer.</text>
</comment>
<dbReference type="GO" id="GO:0052855">
    <property type="term" value="F:ADP-dependent NAD(P)H-hydrate dehydratase activity"/>
    <property type="evidence" value="ECO:0007669"/>
    <property type="project" value="UniProtKB-UniRule"/>
</dbReference>
<proteinExistence type="inferred from homology"/>
<dbReference type="PROSITE" id="PS51383">
    <property type="entry name" value="YJEF_C_3"/>
    <property type="match status" value="1"/>
</dbReference>
<feature type="binding site" evidence="6">
    <location>
        <position position="153"/>
    </location>
    <ligand>
        <name>(6S)-NADPHX</name>
        <dbReference type="ChEBI" id="CHEBI:64076"/>
    </ligand>
</feature>
<reference evidence="8 9" key="1">
    <citation type="submission" date="2013-02" db="EMBL/GenBank/DDBJ databases">
        <title>The Genome Sequence of Enterococcus pallens BAA-351.</title>
        <authorList>
            <consortium name="The Broad Institute Genome Sequencing Platform"/>
            <consortium name="The Broad Institute Genome Sequencing Center for Infectious Disease"/>
            <person name="Earl A.M."/>
            <person name="Gilmore M.S."/>
            <person name="Lebreton F."/>
            <person name="Walker B."/>
            <person name="Young S.K."/>
            <person name="Zeng Q."/>
            <person name="Gargeya S."/>
            <person name="Fitzgerald M."/>
            <person name="Haas B."/>
            <person name="Abouelleil A."/>
            <person name="Alvarado L."/>
            <person name="Arachchi H.M."/>
            <person name="Berlin A.M."/>
            <person name="Chapman S.B."/>
            <person name="Dewar J."/>
            <person name="Goldberg J."/>
            <person name="Griggs A."/>
            <person name="Gujja S."/>
            <person name="Hansen M."/>
            <person name="Howarth C."/>
            <person name="Imamovic A."/>
            <person name="Larimer J."/>
            <person name="McCowan C."/>
            <person name="Murphy C."/>
            <person name="Neiman D."/>
            <person name="Pearson M."/>
            <person name="Priest M."/>
            <person name="Roberts A."/>
            <person name="Saif S."/>
            <person name="Shea T."/>
            <person name="Sisk P."/>
            <person name="Sykes S."/>
            <person name="Wortman J."/>
            <person name="Nusbaum C."/>
            <person name="Birren B."/>
        </authorList>
    </citation>
    <scope>NUCLEOTIDE SEQUENCE [LARGE SCALE GENOMIC DNA]</scope>
    <source>
        <strain evidence="8 9">ATCC BAA-351</strain>
    </source>
</reference>
<keyword evidence="1 6" id="KW-0547">Nucleotide-binding</keyword>
<sequence length="281" mass="30856">MNQLTEDILTKVITRRPENSHKGTFGRAALIGGNNQYGGAIIMSAEACVNAGAGLTTVVTSEKNHAPLHARLPEAMVIDYSDTELLVDLLKSMDVILIGPGLGLSVTVLSILKKILQVQLEHQWLIIDGSAITLFASHRLPLKYPEKVVFTPHQKEWQRLSGLEIDQQTTENNQEKQKELQAMIVLKSHRTEIYDGHQIWHNTAGNAAMATGGTGDTLAGMIAGFIAQFGGSSETIAAAVYLHSKIGDDLAEEHYVVLPTTISQEISRYMKKYAQQERTKK</sequence>
<evidence type="ECO:0000256" key="6">
    <source>
        <dbReference type="HAMAP-Rule" id="MF_01965"/>
    </source>
</evidence>
<comment type="function">
    <text evidence="6">Catalyzes the dehydration of the S-form of NAD(P)HX at the expense of ADP, which is converted to AMP. Together with NAD(P)HX epimerase, which catalyzes the epimerization of the S- and R-forms, the enzyme allows the repair of both epimers of NAD(P)HX, a damaged form of NAD(P)H that is a result of enzymatic or heat-dependent hydration.</text>
</comment>
<evidence type="ECO:0000256" key="1">
    <source>
        <dbReference type="ARBA" id="ARBA00022741"/>
    </source>
</evidence>
<evidence type="ECO:0000256" key="3">
    <source>
        <dbReference type="ARBA" id="ARBA00022857"/>
    </source>
</evidence>
<dbReference type="InterPro" id="IPR000631">
    <property type="entry name" value="CARKD"/>
</dbReference>
<keyword evidence="4 6" id="KW-0520">NAD</keyword>
<dbReference type="GO" id="GO:0046496">
    <property type="term" value="P:nicotinamide nucleotide metabolic process"/>
    <property type="evidence" value="ECO:0007669"/>
    <property type="project" value="UniProtKB-UniRule"/>
</dbReference>
<keyword evidence="9" id="KW-1185">Reference proteome</keyword>
<feature type="binding site" evidence="6">
    <location>
        <begin position="187"/>
        <end position="191"/>
    </location>
    <ligand>
        <name>AMP</name>
        <dbReference type="ChEBI" id="CHEBI:456215"/>
    </ligand>
</feature>
<dbReference type="GO" id="GO:0005524">
    <property type="term" value="F:ATP binding"/>
    <property type="evidence" value="ECO:0007669"/>
    <property type="project" value="UniProtKB-KW"/>
</dbReference>
<evidence type="ECO:0000259" key="7">
    <source>
        <dbReference type="PROSITE" id="PS51383"/>
    </source>
</evidence>
<accession>R2QLH9</accession>
<feature type="domain" description="YjeF C-terminal" evidence="7">
    <location>
        <begin position="5"/>
        <end position="273"/>
    </location>
</feature>
<evidence type="ECO:0000313" key="8">
    <source>
        <dbReference type="EMBL" id="EOH97432.1"/>
    </source>
</evidence>
<dbReference type="Pfam" id="PF01256">
    <property type="entry name" value="Carb_kinase"/>
    <property type="match status" value="1"/>
</dbReference>
<dbReference type="Proteomes" id="UP000013782">
    <property type="component" value="Unassembled WGS sequence"/>
</dbReference>
<dbReference type="PATRIC" id="fig|1158607.3.peg.101"/>
<dbReference type="HAMAP" id="MF_01965">
    <property type="entry name" value="NADHX_dehydratase"/>
    <property type="match status" value="1"/>
</dbReference>
<dbReference type="AlphaFoldDB" id="R2QLH9"/>
<comment type="catalytic activity">
    <reaction evidence="6">
        <text>(6S)-NADHX + ADP = AMP + phosphate + NADH + H(+)</text>
        <dbReference type="Rhea" id="RHEA:32223"/>
        <dbReference type="ChEBI" id="CHEBI:15378"/>
        <dbReference type="ChEBI" id="CHEBI:43474"/>
        <dbReference type="ChEBI" id="CHEBI:57945"/>
        <dbReference type="ChEBI" id="CHEBI:64074"/>
        <dbReference type="ChEBI" id="CHEBI:456215"/>
        <dbReference type="ChEBI" id="CHEBI:456216"/>
        <dbReference type="EC" id="4.2.1.136"/>
    </reaction>
</comment>
<keyword evidence="5 6" id="KW-0456">Lyase</keyword>
<organism evidence="8 9">
    <name type="scientific">Enterococcus pallens ATCC BAA-351</name>
    <dbReference type="NCBI Taxonomy" id="1158607"/>
    <lineage>
        <taxon>Bacteria</taxon>
        <taxon>Bacillati</taxon>
        <taxon>Bacillota</taxon>
        <taxon>Bacilli</taxon>
        <taxon>Lactobacillales</taxon>
        <taxon>Enterococcaceae</taxon>
        <taxon>Enterococcus</taxon>
    </lineage>
</organism>
<keyword evidence="2 6" id="KW-0067">ATP-binding</keyword>
<comment type="catalytic activity">
    <reaction evidence="6">
        <text>(6S)-NADPHX + ADP = AMP + phosphate + NADPH + H(+)</text>
        <dbReference type="Rhea" id="RHEA:32235"/>
        <dbReference type="ChEBI" id="CHEBI:15378"/>
        <dbReference type="ChEBI" id="CHEBI:43474"/>
        <dbReference type="ChEBI" id="CHEBI:57783"/>
        <dbReference type="ChEBI" id="CHEBI:64076"/>
        <dbReference type="ChEBI" id="CHEBI:456215"/>
        <dbReference type="ChEBI" id="CHEBI:456216"/>
        <dbReference type="EC" id="4.2.1.136"/>
    </reaction>
</comment>
<dbReference type="SUPFAM" id="SSF53613">
    <property type="entry name" value="Ribokinase-like"/>
    <property type="match status" value="1"/>
</dbReference>
<evidence type="ECO:0000256" key="4">
    <source>
        <dbReference type="ARBA" id="ARBA00023027"/>
    </source>
</evidence>
<dbReference type="NCBIfam" id="TIGR00196">
    <property type="entry name" value="yjeF_cterm"/>
    <property type="match status" value="1"/>
</dbReference>
<evidence type="ECO:0000313" key="9">
    <source>
        <dbReference type="Proteomes" id="UP000013782"/>
    </source>
</evidence>
<feature type="binding site" evidence="6">
    <location>
        <position position="215"/>
    </location>
    <ligand>
        <name>AMP</name>
        <dbReference type="ChEBI" id="CHEBI:456215"/>
    </ligand>
</feature>
<name>R2QLH9_9ENTE</name>
<dbReference type="EMBL" id="AJAQ01000001">
    <property type="protein sequence ID" value="EOH97432.1"/>
    <property type="molecule type" value="Genomic_DNA"/>
</dbReference>
<dbReference type="RefSeq" id="WP_010755165.1">
    <property type="nucleotide sequence ID" value="NZ_ASWD01000002.1"/>
</dbReference>
<comment type="cofactor">
    <cofactor evidence="6">
        <name>Mg(2+)</name>
        <dbReference type="ChEBI" id="CHEBI:18420"/>
    </cofactor>
</comment>
<dbReference type="OrthoDB" id="9806925at2"/>
<keyword evidence="3 6" id="KW-0521">NADP</keyword>
<dbReference type="STRING" id="160454.RV10_GL004384"/>
<protein>
    <recommendedName>
        <fullName evidence="6">ADP-dependent (S)-NAD(P)H-hydrate dehydratase</fullName>
        <ecNumber evidence="6">4.2.1.136</ecNumber>
    </recommendedName>
    <alternativeName>
        <fullName evidence="6">ADP-dependent NAD(P)HX dehydratase</fullName>
    </alternativeName>
</protein>
<evidence type="ECO:0000256" key="2">
    <source>
        <dbReference type="ARBA" id="ARBA00022840"/>
    </source>
</evidence>
<gene>
    <name evidence="6" type="primary">nnrD</name>
    <name evidence="8" type="ORF">UAU_00100</name>
</gene>